<gene>
    <name evidence="1" type="ORF">Tco_0704996</name>
</gene>
<evidence type="ECO:0000313" key="1">
    <source>
        <dbReference type="EMBL" id="GJS72155.1"/>
    </source>
</evidence>
<dbReference type="PANTHER" id="PTHR21422">
    <property type="entry name" value="RAB3 GTPASE-ACTIVATING PROTEIN CATALYTIC SUBUNIT"/>
    <property type="match status" value="1"/>
</dbReference>
<comment type="caution">
    <text evidence="1">The sequence shown here is derived from an EMBL/GenBank/DDBJ whole genome shotgun (WGS) entry which is preliminary data.</text>
</comment>
<name>A0ABQ4Y475_9ASTR</name>
<dbReference type="InterPro" id="IPR045700">
    <property type="entry name" value="Rab3GAP1"/>
</dbReference>
<reference evidence="1" key="1">
    <citation type="journal article" date="2022" name="Int. J. Mol. Sci.">
        <title>Draft Genome of Tanacetum Coccineum: Genomic Comparison of Closely Related Tanacetum-Family Plants.</title>
        <authorList>
            <person name="Yamashiro T."/>
            <person name="Shiraishi A."/>
            <person name="Nakayama K."/>
            <person name="Satake H."/>
        </authorList>
    </citation>
    <scope>NUCLEOTIDE SEQUENCE</scope>
</reference>
<dbReference type="EMBL" id="BQNB010010059">
    <property type="protein sequence ID" value="GJS72155.1"/>
    <property type="molecule type" value="Genomic_DNA"/>
</dbReference>
<reference evidence="1" key="2">
    <citation type="submission" date="2022-01" db="EMBL/GenBank/DDBJ databases">
        <authorList>
            <person name="Yamashiro T."/>
            <person name="Shiraishi A."/>
            <person name="Satake H."/>
            <person name="Nakayama K."/>
        </authorList>
    </citation>
    <scope>NUCLEOTIDE SEQUENCE</scope>
</reference>
<sequence length="97" mass="10685">MAELIAMWDEKTVESFMEMAELENASIHDAQKWFIVPEFSSYLMGDYVGTVVGFGSQVRLLVDALAMSLDVPFMEDFVSVEASGSEKLKSSAIVPPS</sequence>
<dbReference type="Proteomes" id="UP001151760">
    <property type="component" value="Unassembled WGS sequence"/>
</dbReference>
<keyword evidence="2" id="KW-1185">Reference proteome</keyword>
<evidence type="ECO:0000313" key="2">
    <source>
        <dbReference type="Proteomes" id="UP001151760"/>
    </source>
</evidence>
<dbReference type="PANTHER" id="PTHR21422:SF9">
    <property type="entry name" value="RAB3 GTPASE-ACTIVATING PROTEIN CATALYTIC SUBUNIT"/>
    <property type="match status" value="1"/>
</dbReference>
<organism evidence="1 2">
    <name type="scientific">Tanacetum coccineum</name>
    <dbReference type="NCBI Taxonomy" id="301880"/>
    <lineage>
        <taxon>Eukaryota</taxon>
        <taxon>Viridiplantae</taxon>
        <taxon>Streptophyta</taxon>
        <taxon>Embryophyta</taxon>
        <taxon>Tracheophyta</taxon>
        <taxon>Spermatophyta</taxon>
        <taxon>Magnoliopsida</taxon>
        <taxon>eudicotyledons</taxon>
        <taxon>Gunneridae</taxon>
        <taxon>Pentapetalae</taxon>
        <taxon>asterids</taxon>
        <taxon>campanulids</taxon>
        <taxon>Asterales</taxon>
        <taxon>Asteraceae</taxon>
        <taxon>Asteroideae</taxon>
        <taxon>Anthemideae</taxon>
        <taxon>Anthemidinae</taxon>
        <taxon>Tanacetum</taxon>
    </lineage>
</organism>
<protein>
    <submittedName>
        <fullName evidence="1">Rab3 GTPase-activating protein catalytic subunit</fullName>
    </submittedName>
</protein>
<proteinExistence type="predicted"/>
<accession>A0ABQ4Y475</accession>